<proteinExistence type="predicted"/>
<sequence>MNKTYFKVKSAQNADKELVMRGESGSNMIPEYRQGYGTPLEDRDEAFRLAKEQVGYVIEVNEKIIGGWGFVDDSGDVSYKKN</sequence>
<evidence type="ECO:0000313" key="1">
    <source>
        <dbReference type="EMBL" id="RNA69492.1"/>
    </source>
</evidence>
<dbReference type="OrthoDB" id="2877505at2"/>
<dbReference type="EMBL" id="RHIB01000001">
    <property type="protein sequence ID" value="RNA69492.1"/>
    <property type="molecule type" value="Genomic_DNA"/>
</dbReference>
<dbReference type="AlphaFoldDB" id="A0A3M7TX69"/>
<protein>
    <submittedName>
        <fullName evidence="1">Uncharacterized protein</fullName>
    </submittedName>
</protein>
<organism evidence="1 2">
    <name type="scientific">Alteribacter keqinensis</name>
    <dbReference type="NCBI Taxonomy" id="2483800"/>
    <lineage>
        <taxon>Bacteria</taxon>
        <taxon>Bacillati</taxon>
        <taxon>Bacillota</taxon>
        <taxon>Bacilli</taxon>
        <taxon>Bacillales</taxon>
        <taxon>Bacillaceae</taxon>
        <taxon>Alteribacter</taxon>
    </lineage>
</organism>
<dbReference type="Proteomes" id="UP000278746">
    <property type="component" value="Unassembled WGS sequence"/>
</dbReference>
<keyword evidence="2" id="KW-1185">Reference proteome</keyword>
<accession>A0A3M7TX69</accession>
<dbReference type="RefSeq" id="WP_122897011.1">
    <property type="nucleotide sequence ID" value="NZ_RHIB01000001.1"/>
</dbReference>
<comment type="caution">
    <text evidence="1">The sequence shown here is derived from an EMBL/GenBank/DDBJ whole genome shotgun (WGS) entry which is preliminary data.</text>
</comment>
<gene>
    <name evidence="1" type="ORF">EBO34_06035</name>
</gene>
<reference evidence="1 2" key="1">
    <citation type="submission" date="2018-10" db="EMBL/GenBank/DDBJ databases">
        <title>Bacillus Keqinensis sp. nov., a moderately halophilic bacterium isolated from a saline-alkaline lake.</title>
        <authorList>
            <person name="Wang H."/>
        </authorList>
    </citation>
    <scope>NUCLEOTIDE SEQUENCE [LARGE SCALE GENOMIC DNA]</scope>
    <source>
        <strain evidence="1 2">KQ-3</strain>
    </source>
</reference>
<evidence type="ECO:0000313" key="2">
    <source>
        <dbReference type="Proteomes" id="UP000278746"/>
    </source>
</evidence>
<name>A0A3M7TX69_9BACI</name>